<evidence type="ECO:0000313" key="14">
    <source>
        <dbReference type="EMBL" id="JAI66332.1"/>
    </source>
</evidence>
<dbReference type="AlphaFoldDB" id="A0A0P4WFV3"/>
<feature type="repeat" description="WD" evidence="11">
    <location>
        <begin position="209"/>
        <end position="237"/>
    </location>
</feature>
<keyword evidence="3 11" id="KW-0853">WD repeat</keyword>
<dbReference type="GO" id="GO:0003400">
    <property type="term" value="P:regulation of COPII vesicle coating"/>
    <property type="evidence" value="ECO:0007669"/>
    <property type="project" value="TreeGrafter"/>
</dbReference>
<keyword evidence="6" id="KW-0256">Endoplasmic reticulum</keyword>
<evidence type="ECO:0000256" key="6">
    <source>
        <dbReference type="ARBA" id="ARBA00022824"/>
    </source>
</evidence>
<dbReference type="Gene3D" id="2.130.10.10">
    <property type="entry name" value="YVTN repeat-like/Quinoprotein amine dehydrogenase"/>
    <property type="match status" value="1"/>
</dbReference>
<evidence type="ECO:0000256" key="10">
    <source>
        <dbReference type="ARBA" id="ARBA00023136"/>
    </source>
</evidence>
<keyword evidence="7" id="KW-0931">ER-Golgi transport</keyword>
<keyword evidence="9 13" id="KW-1133">Transmembrane helix</keyword>
<dbReference type="GO" id="GO:0005085">
    <property type="term" value="F:guanyl-nucleotide exchange factor activity"/>
    <property type="evidence" value="ECO:0007669"/>
    <property type="project" value="InterPro"/>
</dbReference>
<evidence type="ECO:0000256" key="12">
    <source>
        <dbReference type="SAM" id="MobiDB-lite"/>
    </source>
</evidence>
<dbReference type="GO" id="GO:0005789">
    <property type="term" value="C:endoplasmic reticulum membrane"/>
    <property type="evidence" value="ECO:0007669"/>
    <property type="project" value="UniProtKB-SubCell"/>
</dbReference>
<dbReference type="InterPro" id="IPR045260">
    <property type="entry name" value="Sec12-like"/>
</dbReference>
<evidence type="ECO:0000256" key="5">
    <source>
        <dbReference type="ARBA" id="ARBA00022737"/>
    </source>
</evidence>
<dbReference type="GO" id="GO:0006888">
    <property type="term" value="P:endoplasmic reticulum to Golgi vesicle-mediated transport"/>
    <property type="evidence" value="ECO:0007669"/>
    <property type="project" value="TreeGrafter"/>
</dbReference>
<name>A0A0P4WFV3_SCYOL</name>
<evidence type="ECO:0000256" key="7">
    <source>
        <dbReference type="ARBA" id="ARBA00022892"/>
    </source>
</evidence>
<dbReference type="PROSITE" id="PS50082">
    <property type="entry name" value="WD_REPEATS_2"/>
    <property type="match status" value="1"/>
</dbReference>
<evidence type="ECO:0000256" key="2">
    <source>
        <dbReference type="ARBA" id="ARBA00022448"/>
    </source>
</evidence>
<proteinExistence type="predicted"/>
<feature type="transmembrane region" description="Helical" evidence="13">
    <location>
        <begin position="432"/>
        <end position="455"/>
    </location>
</feature>
<dbReference type="PANTHER" id="PTHR23284:SF0">
    <property type="entry name" value="PROLACTIN REGULATORY ELEMENT-BINDING PROTEIN"/>
    <property type="match status" value="1"/>
</dbReference>
<sequence length="457" mass="50304">MSNQKKCEAVANLYCPSYAVVAVGGRHVVVGGGGGSAKTGVKNQFDVFELYHNGSQTVGERVLSYEVGDYCITNMVAWPGAITAATTVKTAPVITLAMGLEEKCVIMKLKPTLRTVKKEEITLQQSSKGKDKGHAGGFLRKRRISEKSAEEGSTEKEEVSEEKKRRRSINTTLRGTKYFTFDVEKLSSTETVFKNALEEETYQKCCGISPDYKFLVTGGTDGYLRVWSLPDMKKERQIKAHEKEVDVLDIKPDCKQVVSVCKPTYECCVWNLKDGSKLTHVVLQTNGVRYKCFRAKYGIVEGSIQKARLFTISNPVGGTKKPAIVAKWCGKTYKQERTKSLAGTLSSLALSDNGQYLATGTMGGSIYILIAFSLQQLLVVEEAHSMFITGLEWLPTQNKVSQMVRGYSDASVLSISCDNSLKIHHIPRPGMVPVWVVAILATVVLCFAFLLANFLGL</sequence>
<evidence type="ECO:0000256" key="3">
    <source>
        <dbReference type="ARBA" id="ARBA00022574"/>
    </source>
</evidence>
<keyword evidence="4 13" id="KW-0812">Transmembrane</keyword>
<organism evidence="14">
    <name type="scientific">Scylla olivacea</name>
    <name type="common">Orange mud crab</name>
    <name type="synonym">Cancer olivacea</name>
    <dbReference type="NCBI Taxonomy" id="85551"/>
    <lineage>
        <taxon>Eukaryota</taxon>
        <taxon>Metazoa</taxon>
        <taxon>Ecdysozoa</taxon>
        <taxon>Arthropoda</taxon>
        <taxon>Crustacea</taxon>
        <taxon>Multicrustacea</taxon>
        <taxon>Malacostraca</taxon>
        <taxon>Eumalacostraca</taxon>
        <taxon>Eucarida</taxon>
        <taxon>Decapoda</taxon>
        <taxon>Pleocyemata</taxon>
        <taxon>Brachyura</taxon>
        <taxon>Eubrachyura</taxon>
        <taxon>Portunoidea</taxon>
        <taxon>Portunidae</taxon>
        <taxon>Portuninae</taxon>
        <taxon>Scylla</taxon>
    </lineage>
</organism>
<feature type="compositionally biased region" description="Basic and acidic residues" evidence="12">
    <location>
        <begin position="145"/>
        <end position="163"/>
    </location>
</feature>
<dbReference type="InterPro" id="IPR015943">
    <property type="entry name" value="WD40/YVTN_repeat-like_dom_sf"/>
</dbReference>
<evidence type="ECO:0000256" key="11">
    <source>
        <dbReference type="PROSITE-ProRule" id="PRU00221"/>
    </source>
</evidence>
<dbReference type="InterPro" id="IPR001680">
    <property type="entry name" value="WD40_rpt"/>
</dbReference>
<evidence type="ECO:0000256" key="4">
    <source>
        <dbReference type="ARBA" id="ARBA00022692"/>
    </source>
</evidence>
<feature type="region of interest" description="Disordered" evidence="12">
    <location>
        <begin position="141"/>
        <end position="167"/>
    </location>
</feature>
<dbReference type="InterPro" id="IPR036322">
    <property type="entry name" value="WD40_repeat_dom_sf"/>
</dbReference>
<evidence type="ECO:0000256" key="8">
    <source>
        <dbReference type="ARBA" id="ARBA00022927"/>
    </source>
</evidence>
<dbReference type="SMART" id="SM00320">
    <property type="entry name" value="WD40"/>
    <property type="match status" value="4"/>
</dbReference>
<dbReference type="SUPFAM" id="SSF50978">
    <property type="entry name" value="WD40 repeat-like"/>
    <property type="match status" value="1"/>
</dbReference>
<evidence type="ECO:0000256" key="1">
    <source>
        <dbReference type="ARBA" id="ARBA00004389"/>
    </source>
</evidence>
<keyword evidence="10 13" id="KW-0472">Membrane</keyword>
<keyword evidence="2" id="KW-0813">Transport</keyword>
<dbReference type="EMBL" id="GDRN01052118">
    <property type="protein sequence ID" value="JAI66332.1"/>
    <property type="molecule type" value="Transcribed_RNA"/>
</dbReference>
<reference evidence="14" key="1">
    <citation type="submission" date="2015-09" db="EMBL/GenBank/DDBJ databases">
        <title>Scylla olivacea transcriptome.</title>
        <authorList>
            <person name="Ikhwanuddin M."/>
        </authorList>
    </citation>
    <scope>NUCLEOTIDE SEQUENCE</scope>
</reference>
<dbReference type="GO" id="GO:0015031">
    <property type="term" value="P:protein transport"/>
    <property type="evidence" value="ECO:0007669"/>
    <property type="project" value="UniProtKB-KW"/>
</dbReference>
<comment type="subcellular location">
    <subcellularLocation>
        <location evidence="1">Endoplasmic reticulum membrane</location>
        <topology evidence="1">Single-pass membrane protein</topology>
    </subcellularLocation>
</comment>
<dbReference type="PANTHER" id="PTHR23284">
    <property type="entry name" value="PROLACTIN REGULATORY ELEMENT BINDING PROTEIN"/>
    <property type="match status" value="1"/>
</dbReference>
<evidence type="ECO:0000256" key="13">
    <source>
        <dbReference type="SAM" id="Phobius"/>
    </source>
</evidence>
<protein>
    <submittedName>
        <fullName evidence="14">Uncharacterized protein</fullName>
    </submittedName>
</protein>
<keyword evidence="5" id="KW-0677">Repeat</keyword>
<keyword evidence="8" id="KW-0653">Protein transport</keyword>
<dbReference type="Pfam" id="PF00400">
    <property type="entry name" value="WD40"/>
    <property type="match status" value="2"/>
</dbReference>
<evidence type="ECO:0000256" key="9">
    <source>
        <dbReference type="ARBA" id="ARBA00022989"/>
    </source>
</evidence>
<accession>A0A0P4WFV3</accession>